<protein>
    <submittedName>
        <fullName evidence="6">IclR family transcriptional regulator</fullName>
    </submittedName>
</protein>
<evidence type="ECO:0000256" key="3">
    <source>
        <dbReference type="ARBA" id="ARBA00023163"/>
    </source>
</evidence>
<evidence type="ECO:0000259" key="4">
    <source>
        <dbReference type="PROSITE" id="PS51077"/>
    </source>
</evidence>
<dbReference type="Pfam" id="PF01614">
    <property type="entry name" value="IclR_C"/>
    <property type="match status" value="1"/>
</dbReference>
<dbReference type="GO" id="GO:0045892">
    <property type="term" value="P:negative regulation of DNA-templated transcription"/>
    <property type="evidence" value="ECO:0007669"/>
    <property type="project" value="TreeGrafter"/>
</dbReference>
<sequence length="261" mass="28628">MHNMDKLGKTISGAQSVMRALSLLKLIGAHHEAGIEQSELIAATQLERSTTYRLLQGLVQAGFVQRDVRKRYRLGIEAMQIGLAAMSRAPILETCRPAMQAIARHTEDTVYLVVRNGDYGHCLHVELGAFPIHTVTMIVGALRLLGRGAGGQALLATLSDDELNALYDRHSKSYRQDGLSLAKLREIVRRTRNNHHAYTENIVTEGVSGVGVAFSISSSGYAAISVGAIRQRMPSSRRDWIAALISEEVTKLGFNTHMARI</sequence>
<dbReference type="InterPro" id="IPR005471">
    <property type="entry name" value="Tscrpt_reg_IclR_N"/>
</dbReference>
<dbReference type="Gene3D" id="1.10.10.10">
    <property type="entry name" value="Winged helix-like DNA-binding domain superfamily/Winged helix DNA-binding domain"/>
    <property type="match status" value="1"/>
</dbReference>
<dbReference type="InterPro" id="IPR014757">
    <property type="entry name" value="Tscrpt_reg_IclR_C"/>
</dbReference>
<keyword evidence="6" id="KW-0614">Plasmid</keyword>
<evidence type="ECO:0000259" key="5">
    <source>
        <dbReference type="PROSITE" id="PS51078"/>
    </source>
</evidence>
<dbReference type="PROSITE" id="PS51078">
    <property type="entry name" value="ICLR_ED"/>
    <property type="match status" value="1"/>
</dbReference>
<gene>
    <name evidence="6" type="ORF">CBM2636_MP20434</name>
</gene>
<dbReference type="SUPFAM" id="SSF55781">
    <property type="entry name" value="GAF domain-like"/>
    <property type="match status" value="1"/>
</dbReference>
<feature type="domain" description="HTH iclR-type" evidence="4">
    <location>
        <begin position="14"/>
        <end position="76"/>
    </location>
</feature>
<dbReference type="Gene3D" id="3.30.450.40">
    <property type="match status" value="1"/>
</dbReference>
<dbReference type="PROSITE" id="PS51077">
    <property type="entry name" value="HTH_ICLR"/>
    <property type="match status" value="1"/>
</dbReference>
<evidence type="ECO:0000313" key="6">
    <source>
        <dbReference type="EMBL" id="SPD67584.1"/>
    </source>
</evidence>
<evidence type="ECO:0000313" key="7">
    <source>
        <dbReference type="Proteomes" id="UP000254259"/>
    </source>
</evidence>
<dbReference type="Proteomes" id="UP000254259">
    <property type="component" value="Plasmid CBM2636_mp"/>
</dbReference>
<keyword evidence="1" id="KW-0805">Transcription regulation</keyword>
<dbReference type="InterPro" id="IPR036388">
    <property type="entry name" value="WH-like_DNA-bd_sf"/>
</dbReference>
<keyword evidence="2" id="KW-0238">DNA-binding</keyword>
<reference evidence="6 7" key="1">
    <citation type="submission" date="2018-01" db="EMBL/GenBank/DDBJ databases">
        <authorList>
            <person name="Clerissi C."/>
        </authorList>
    </citation>
    <scope>NUCLEOTIDE SEQUENCE [LARGE SCALE GENOMIC DNA]</scope>
    <source>
        <strain evidence="6">Cupriavidus taiwanensis SWF 66322</strain>
        <plasmid evidence="7">cbm2636_mp</plasmid>
    </source>
</reference>
<evidence type="ECO:0000256" key="2">
    <source>
        <dbReference type="ARBA" id="ARBA00023125"/>
    </source>
</evidence>
<organism evidence="6 7">
    <name type="scientific">Cupriavidus taiwanensis</name>
    <dbReference type="NCBI Taxonomy" id="164546"/>
    <lineage>
        <taxon>Bacteria</taxon>
        <taxon>Pseudomonadati</taxon>
        <taxon>Pseudomonadota</taxon>
        <taxon>Betaproteobacteria</taxon>
        <taxon>Burkholderiales</taxon>
        <taxon>Burkholderiaceae</taxon>
        <taxon>Cupriavidus</taxon>
    </lineage>
</organism>
<evidence type="ECO:0000256" key="1">
    <source>
        <dbReference type="ARBA" id="ARBA00023015"/>
    </source>
</evidence>
<name>A0A9Q7UUP5_9BURK</name>
<proteinExistence type="predicted"/>
<dbReference type="Pfam" id="PF09339">
    <property type="entry name" value="HTH_IclR"/>
    <property type="match status" value="1"/>
</dbReference>
<dbReference type="AlphaFoldDB" id="A0A9Q7UUP5"/>
<geneLocation type="plasmid" evidence="7">
    <name>cbm2636_mp</name>
</geneLocation>
<feature type="domain" description="IclR-ED" evidence="5">
    <location>
        <begin position="77"/>
        <end position="261"/>
    </location>
</feature>
<dbReference type="RefSeq" id="WP_240991323.1">
    <property type="nucleotide sequence ID" value="NZ_LT984814.1"/>
</dbReference>
<accession>A0A9Q7UUP5</accession>
<dbReference type="InterPro" id="IPR036390">
    <property type="entry name" value="WH_DNA-bd_sf"/>
</dbReference>
<dbReference type="PANTHER" id="PTHR30136:SF39">
    <property type="entry name" value="TRANSCRIPTIONAL REGULATORY PROTEIN"/>
    <property type="match status" value="1"/>
</dbReference>
<keyword evidence="3" id="KW-0804">Transcription</keyword>
<dbReference type="SUPFAM" id="SSF46785">
    <property type="entry name" value="Winged helix' DNA-binding domain"/>
    <property type="match status" value="1"/>
</dbReference>
<dbReference type="GO" id="GO:0003700">
    <property type="term" value="F:DNA-binding transcription factor activity"/>
    <property type="evidence" value="ECO:0007669"/>
    <property type="project" value="TreeGrafter"/>
</dbReference>
<dbReference type="PANTHER" id="PTHR30136">
    <property type="entry name" value="HELIX-TURN-HELIX TRANSCRIPTIONAL REGULATOR, ICLR FAMILY"/>
    <property type="match status" value="1"/>
</dbReference>
<dbReference type="SMART" id="SM00346">
    <property type="entry name" value="HTH_ICLR"/>
    <property type="match status" value="1"/>
</dbReference>
<dbReference type="InterPro" id="IPR029016">
    <property type="entry name" value="GAF-like_dom_sf"/>
</dbReference>
<dbReference type="GO" id="GO:0003677">
    <property type="term" value="F:DNA binding"/>
    <property type="evidence" value="ECO:0007669"/>
    <property type="project" value="UniProtKB-KW"/>
</dbReference>
<dbReference type="EMBL" id="LT984814">
    <property type="protein sequence ID" value="SPD67584.1"/>
    <property type="molecule type" value="Genomic_DNA"/>
</dbReference>
<dbReference type="InterPro" id="IPR050707">
    <property type="entry name" value="HTH_MetabolicPath_Reg"/>
</dbReference>